<feature type="region of interest" description="Disordered" evidence="2">
    <location>
        <begin position="1834"/>
        <end position="1853"/>
    </location>
</feature>
<feature type="compositionally biased region" description="Polar residues" evidence="2">
    <location>
        <begin position="881"/>
        <end position="893"/>
    </location>
</feature>
<proteinExistence type="predicted"/>
<feature type="region of interest" description="Disordered" evidence="2">
    <location>
        <begin position="271"/>
        <end position="292"/>
    </location>
</feature>
<feature type="compositionally biased region" description="Polar residues" evidence="2">
    <location>
        <begin position="2381"/>
        <end position="2391"/>
    </location>
</feature>
<feature type="region of interest" description="Disordered" evidence="2">
    <location>
        <begin position="1582"/>
        <end position="1637"/>
    </location>
</feature>
<feature type="compositionally biased region" description="Basic and acidic residues" evidence="2">
    <location>
        <begin position="3519"/>
        <end position="3531"/>
    </location>
</feature>
<organism evidence="3 4">
    <name type="scientific">Toxoplasma gondii</name>
    <dbReference type="NCBI Taxonomy" id="5811"/>
    <lineage>
        <taxon>Eukaryota</taxon>
        <taxon>Sar</taxon>
        <taxon>Alveolata</taxon>
        <taxon>Apicomplexa</taxon>
        <taxon>Conoidasida</taxon>
        <taxon>Coccidia</taxon>
        <taxon>Eucoccidiorida</taxon>
        <taxon>Eimeriorina</taxon>
        <taxon>Sarcocystidae</taxon>
        <taxon>Toxoplasma</taxon>
    </lineage>
</organism>
<evidence type="ECO:0000256" key="2">
    <source>
        <dbReference type="SAM" id="MobiDB-lite"/>
    </source>
</evidence>
<feature type="compositionally biased region" description="Polar residues" evidence="2">
    <location>
        <begin position="1601"/>
        <end position="1615"/>
    </location>
</feature>
<feature type="compositionally biased region" description="Basic residues" evidence="2">
    <location>
        <begin position="1059"/>
        <end position="1070"/>
    </location>
</feature>
<feature type="region of interest" description="Disordered" evidence="2">
    <location>
        <begin position="390"/>
        <end position="416"/>
    </location>
</feature>
<feature type="region of interest" description="Disordered" evidence="2">
    <location>
        <begin position="1541"/>
        <end position="1560"/>
    </location>
</feature>
<dbReference type="VEuPathDB" id="ToxoDB:TGME49_225745"/>
<feature type="region of interest" description="Disordered" evidence="2">
    <location>
        <begin position="2381"/>
        <end position="2420"/>
    </location>
</feature>
<feature type="compositionally biased region" description="Basic and acidic residues" evidence="2">
    <location>
        <begin position="484"/>
        <end position="495"/>
    </location>
</feature>
<keyword evidence="1" id="KW-0175">Coiled coil</keyword>
<feature type="region of interest" description="Disordered" evidence="2">
    <location>
        <begin position="1787"/>
        <end position="1829"/>
    </location>
</feature>
<feature type="region of interest" description="Disordered" evidence="2">
    <location>
        <begin position="1140"/>
        <end position="1218"/>
    </location>
</feature>
<evidence type="ECO:0000313" key="3">
    <source>
        <dbReference type="EMBL" id="KAF4640612.1"/>
    </source>
</evidence>
<feature type="compositionally biased region" description="Polar residues" evidence="2">
    <location>
        <begin position="2411"/>
        <end position="2420"/>
    </location>
</feature>
<reference evidence="3 4" key="1">
    <citation type="submission" date="2020-03" db="EMBL/GenBank/DDBJ databases">
        <title>Genome sequence of Toxoplasma gondii RH-88 strain.</title>
        <authorList>
            <person name="Lorenzi H.A."/>
            <person name="Venepally P."/>
            <person name="Rozenberg A."/>
            <person name="Sibley D."/>
        </authorList>
    </citation>
    <scope>NUCLEOTIDE SEQUENCE [LARGE SCALE GENOMIC DNA]</scope>
    <source>
        <strain evidence="3 4">RH-88</strain>
    </source>
</reference>
<evidence type="ECO:0000256" key="1">
    <source>
        <dbReference type="SAM" id="Coils"/>
    </source>
</evidence>
<comment type="caution">
    <text evidence="3">The sequence shown here is derived from an EMBL/GenBank/DDBJ whole genome shotgun (WGS) entry which is preliminary data.</text>
</comment>
<protein>
    <submittedName>
        <fullName evidence="3">Uncharacterized protein</fullName>
    </submittedName>
</protein>
<feature type="region of interest" description="Disordered" evidence="2">
    <location>
        <begin position="3508"/>
        <end position="3532"/>
    </location>
</feature>
<feature type="region of interest" description="Disordered" evidence="2">
    <location>
        <begin position="1041"/>
        <end position="1116"/>
    </location>
</feature>
<dbReference type="Proteomes" id="UP000557509">
    <property type="component" value="Unassembled WGS sequence"/>
</dbReference>
<feature type="compositionally biased region" description="Basic residues" evidence="2">
    <location>
        <begin position="1541"/>
        <end position="1554"/>
    </location>
</feature>
<keyword evidence="4" id="KW-1185">Reference proteome</keyword>
<evidence type="ECO:0000313" key="4">
    <source>
        <dbReference type="Proteomes" id="UP000557509"/>
    </source>
</evidence>
<feature type="region of interest" description="Disordered" evidence="2">
    <location>
        <begin position="881"/>
        <end position="913"/>
    </location>
</feature>
<feature type="compositionally biased region" description="Acidic residues" evidence="2">
    <location>
        <begin position="1189"/>
        <end position="1199"/>
    </location>
</feature>
<gene>
    <name evidence="3" type="ORF">TGRH88_045380</name>
</gene>
<feature type="compositionally biased region" description="Basic and acidic residues" evidence="2">
    <location>
        <begin position="274"/>
        <end position="285"/>
    </location>
</feature>
<feature type="compositionally biased region" description="Basic and acidic residues" evidence="2">
    <location>
        <begin position="1156"/>
        <end position="1171"/>
    </location>
</feature>
<feature type="compositionally biased region" description="Basic and acidic residues" evidence="2">
    <location>
        <begin position="1071"/>
        <end position="1080"/>
    </location>
</feature>
<name>A0A7J6K1W5_TOXGO</name>
<feature type="compositionally biased region" description="Acidic residues" evidence="2">
    <location>
        <begin position="1209"/>
        <end position="1218"/>
    </location>
</feature>
<feature type="region of interest" description="Disordered" evidence="2">
    <location>
        <begin position="2834"/>
        <end position="2870"/>
    </location>
</feature>
<dbReference type="EMBL" id="JAAUHK010000195">
    <property type="protein sequence ID" value="KAF4640612.1"/>
    <property type="molecule type" value="Genomic_DNA"/>
</dbReference>
<sequence>MDTWSAAAVKNDPLSLTQPGLIESNLFPSSSEVASSVGYGAGAGGSSVSDPTCLMARSPRVSVSSATGNALGRDSIGSAGGLTAPVDNSKYERENHSHDDALQGALARITGVLRGALVKLLIDRLAVQLLPPSAPLIALANVCAHENPEGVFVSHEKSGFTCTARQHAAGPSRNRGLGDYQRLPSRRLLMRLQEQQELWHQQQLQRGSLVLSVVGVAVSATVSPLLTPPASFDFLLRSVVAENAHVIPESRRRILLRPSLQTLSLFSGSTADCRGGEMDPRRTAESRFSADTTSGSVIAPGSIPTILSAGIGDDTEVESRRARRAQNYFIRGGIQSNRARLSLSKVDVFLAPQTIQEVCGAVAPLVGVLATAAAFSRSLQAVLQETNAPLRRQPKFKAGTDDGGSESRAQLHEGSRKKQPQWFVEVQSKGVVISLLQCYTNTSLCIVDIGDCAYTGSTSHRFHLSSINVVSGGLGRPIFEAHNQREASDHGKGNEKYAPSSGNVSSGGRTGAGASLCEMPGGQAPAEAAAADFTHATTREQCYGGVVGSLRDSGRSPDSLGHQRARYASNRGIMQENRFGDGCGDGAPLARGNKALGTRILPWLEVIYSPQAERTATVQERLQQQGYLASAVSSVSLYVADSSCFVRIPELILISHFVSDCRTAVQEVLERLRRVARHQQMQLQQIQQARLESLRQKMHMDELQRQAMLSQHRLRHQQGVPSVFLRTEGITPVGGTQNSRMNHGFLCTPEKDDGARKPRRDLRAELPECNQSGAQHPFDGAHGILESAKERKRPTSRGDLRVLPALFLIRVKVSFPTLFVAADKPEKPPPVVVSLGLLQVSTHLHAQVTLPPPAFDMRAAVAEVSEKVSKGSTVVPVTSAEMNSSPAASTGQRRVSADSGLRQKVESSGSYARELPDECRTEAVAGESRVDFLVAGSSSPGSCTDTAARYEEWNLPVAGSFSVPACEFQITYENAQIYLSGPSGALFTEMNKRNESTGRPSLDHRVSVAPQLVAALHANAQMDVGCAPQLPLLQAVVASDDSEPGAGETEDDFAGGILRGRRRDSRRTERHRYVDSKAPESRMATLSTGRGEGVSPGMNGTDAARSAASVGGEGTDADALTRGVALGVQGLGECETMAGQVWDGNGSVSGRLGGRNVEDGTDERKSRDSLKLDVGIQQDGGTPGNNFEDSSEVESLGEPDYDRHSSDGDGSETESEEDFFLEASTDDEVNMAVEDQLLALVNDASKTNGNAELPGGEGTNGKTPAYSSEICLCRIPLMLVPSLATSFLRTADDRHLRDDSADDSSGLSWKSDFGLGQTDRVDLSTYPETGDAAASLFPTAACVLVGNPSIVVAPALLSALHFCLTFPVYTFGSENGRQHRTGLGAQRSCIPFSHPLECAFMPSSTIDAAVGGGGVRFARRQETWGRDPSACNGSIDLVDSLTQLASGFRVPSRLSTVRDRMLAEDPEVTAYPDSTAVGNEGRTAPQKSGAGVTSYDAALFLHPCLAAVQQINILSSWLAGEFRRQQIHKLESTAARAIRARRAQRQIQKQRRGQKRADVGRVSVYPRVDVDSQLEFGRHRAEHHLEGDGEMEKDEHEQTTMDETMQKSESLSKSGDSAVHREEEGVPPHQTPNPALTSFDRKQPLCLPERHFDHKDNLTSEQERQFAYLSHLIRLLGLDFVRTGQVEGAGIARQRAAVTLSAEYVHFSVEELRVELKAMPASFILMTSVELTRSSHLLHFGLTATDRYVDLGRQQPRGTLERHARGEGLNADVHWPDLVQDEVSEGADPYSQGEFLGKASEAQPQRRIKDTQSDPAIASVSEPGQNARRQVLLSVGRPTESREATFRPGQKKWAATQIRQEAEAGIREGNASSETPWSRARFDPDVERLASTPALQIRVSDTSWADGSRAPCLELPSRSGGQRMPRSPISATADIAKGVGGGDRAASRRVMELSSDSGIRPVSGQHAHQGQTPCPLCQFEEISNEKVAAGCPDGWYGSTDNIHLDLSAEEWEQDIIDVEAGVAEMRATVFSSDAVSCVLSNFSITVHKDVSLSRLNAQISGASSAFAVASACNATPLAIIPAAPDGNGSSEVLPTYCHSILPSLRTSFSYHFGSPPFQFLSNCIWNYRRSSANKVPFTGGALLGRPHGESPEPLHDKCDILSAIASCGRQRMPAGRGTVSQVGRVTQPDDEQSNDLLKRASTTAEHSTNKMARPCATSRLNVPLFLMLPTTMLLSPDTLGETAASWLFPVYEDIPLQAVSEECADAVTVERRRRVRHGEHPSETLPSKSTRLAPLSPLSPPIHNVVVSFSPIELRIRTWDIERLQRAVSLMFADKQRQKLQVLSAFERNQRRQQVSHLGDLRSSVVNTSLTSDSVAFQDSQNLARMSTSEQPLPRRSDDAAVHGPGACSSEAPTWKQQPDSQLINEPTQFYRKPGCTNKNNVLDEHGAVTPVVSPAQERYPNRRAFWCIGEDEAYFHHSPLTDPIRRGGSSQYQTDAQAMESPLALPEGYPNIVAWQGSWIGEDSTSLSNDVSASGPVAMNLHAASPAVAPTSSLASPLLGLCGFAGAPTQLLFNLPYFSCTILNDVFEGDLETNRSLPICRISERILPGSGSKNVRMTPDSQTNAVGVMSDSSLGRYGAGKRSQLRSVQQSRRPARKRCQAHAGVQQDSSSRCTHWVCVGEPRTHGAHPLMRITIKHIRAAGTNTLLRSDYTPSVVESSSAATLLIPEHFRRSGADARLAHRHTPECRRTVEASGHVSTRDDTKEDLSGARHLLMLLEKQLVQQKEDLMKRGAEAEIMKLGLLSDNLLVNGEAVVKVEAYVMARRSLVRNSMVTASPEPAQTGLLRNPSQKKSRPVTSNPGSERGDSSRRAGFECGLQAQRQHDKVCLPNGNVSARWTREEGSPVSEAVLGVLPTVRSEWSARERKEDAKQRIAVGKRVTADLPRTRQPGTSAWLLKVAGAYGRTGTDKGGETTPVNSEPLSEINSCFVAAERCQGELESAQHCSSQQTSSAGRENSLPVMRDIYAPIAEPHVEVEEIWEPIVDAFVGSFRASLRADSADIVFTVSDRPLSQKSYSLVGLTPRLAPHSMSPSSAVAADSFRAKARLAGTASSNMEKRTATELKCDGAVASRGMQDASFMRGFLQSSSSLSASVCERSPDLNKQGTVRVAFASWHLQTVIHLLTHLRLEWSKAAEESNRENTAFWAHAAAEWLLRSQWAHDDQAIDEDPAAERVSCHAEVCTRWPVVGDLLYPRSVTNRGEEWFSLVGHDEGPHSGCLPKNASLISVDSRGNQIMHLQPGERASACRVSSVTSTTLPASGSLSSVGQRNVASKKVPRDELLKRMGLTRETSASVWGAGSPEASDSLQHASNVYNPAYEGMRSKGTAVSSREQDVIPRRQDCLALPRSPPNRFMLGDGRYLSEDSPRVIPYCYLPCVTVIDIKQAKGQHSGSAGEYCLSSCDNNPGIYRLRDFAVFLHNASGLPMLISIEPSPGLLTVDTFQTKRIASASSPRHSFADPPNERVESRTDSKRSRSVRLLAPDQVVALDASFFYGDPQTRSDHRRCLLHFVAVNHMEPEHLLLARAVVNGGATSPDEQQQLITIGAPLTLRNLTPFSLACQLGVVMPQLNASSKGQSAASADGWLPLRIFFRTRQSVET</sequence>
<feature type="region of interest" description="Disordered" evidence="2">
    <location>
        <begin position="484"/>
        <end position="519"/>
    </location>
</feature>
<feature type="region of interest" description="Disordered" evidence="2">
    <location>
        <begin position="2174"/>
        <end position="2194"/>
    </location>
</feature>
<accession>A0A7J6K1W5</accession>
<feature type="region of interest" description="Disordered" evidence="2">
    <location>
        <begin position="732"/>
        <end position="756"/>
    </location>
</feature>
<feature type="coiled-coil region" evidence="1">
    <location>
        <begin position="669"/>
        <end position="706"/>
    </location>
</feature>
<feature type="compositionally biased region" description="Acidic residues" evidence="2">
    <location>
        <begin position="1041"/>
        <end position="1053"/>
    </location>
</feature>